<evidence type="ECO:0000256" key="1">
    <source>
        <dbReference type="ARBA" id="ARBA00004141"/>
    </source>
</evidence>
<keyword evidence="4 6" id="KW-0472">Membrane</keyword>
<dbReference type="Gene3D" id="1.20.1250.20">
    <property type="entry name" value="MFS general substrate transporter like domains"/>
    <property type="match status" value="1"/>
</dbReference>
<keyword evidence="3 6" id="KW-1133">Transmembrane helix</keyword>
<evidence type="ECO:0000256" key="3">
    <source>
        <dbReference type="ARBA" id="ARBA00022989"/>
    </source>
</evidence>
<dbReference type="InterPro" id="IPR036259">
    <property type="entry name" value="MFS_trans_sf"/>
</dbReference>
<evidence type="ECO:0000313" key="7">
    <source>
        <dbReference type="EMBL" id="KAF4628669.1"/>
    </source>
</evidence>
<comment type="caution">
    <text evidence="7">The sequence shown here is derived from an EMBL/GenBank/DDBJ whole genome shotgun (WGS) entry which is preliminary data.</text>
</comment>
<evidence type="ECO:0000256" key="2">
    <source>
        <dbReference type="ARBA" id="ARBA00022692"/>
    </source>
</evidence>
<feature type="transmembrane region" description="Helical" evidence="6">
    <location>
        <begin position="312"/>
        <end position="337"/>
    </location>
</feature>
<feature type="compositionally biased region" description="Basic and acidic residues" evidence="5">
    <location>
        <begin position="85"/>
        <end position="100"/>
    </location>
</feature>
<keyword evidence="2 6" id="KW-0812">Transmembrane</keyword>
<reference evidence="7 8" key="1">
    <citation type="submission" date="2020-03" db="EMBL/GenBank/DDBJ databases">
        <title>Draft Genome Sequence of Cudoniella acicularis.</title>
        <authorList>
            <person name="Buettner E."/>
            <person name="Kellner H."/>
        </authorList>
    </citation>
    <scope>NUCLEOTIDE SEQUENCE [LARGE SCALE GENOMIC DNA]</scope>
    <source>
        <strain evidence="7 8">DSM 108380</strain>
    </source>
</reference>
<keyword evidence="8" id="KW-1185">Reference proteome</keyword>
<feature type="compositionally biased region" description="Polar residues" evidence="5">
    <location>
        <begin position="17"/>
        <end position="37"/>
    </location>
</feature>
<evidence type="ECO:0008006" key="9">
    <source>
        <dbReference type="Google" id="ProtNLM"/>
    </source>
</evidence>
<protein>
    <recommendedName>
        <fullName evidence="9">Major facilitator superfamily (MFS) profile domain-containing protein</fullName>
    </recommendedName>
</protein>
<feature type="transmembrane region" description="Helical" evidence="6">
    <location>
        <begin position="486"/>
        <end position="506"/>
    </location>
</feature>
<dbReference type="PANTHER" id="PTHR10924">
    <property type="entry name" value="MAJOR FACILITATOR SUPERFAMILY PROTEIN-RELATED"/>
    <property type="match status" value="1"/>
</dbReference>
<dbReference type="Proteomes" id="UP000566819">
    <property type="component" value="Unassembled WGS sequence"/>
</dbReference>
<dbReference type="SUPFAM" id="SSF103473">
    <property type="entry name" value="MFS general substrate transporter"/>
    <property type="match status" value="1"/>
</dbReference>
<dbReference type="InterPro" id="IPR049680">
    <property type="entry name" value="FLVCR1-2_SLC49-like"/>
</dbReference>
<feature type="transmembrane region" description="Helical" evidence="6">
    <location>
        <begin position="138"/>
        <end position="158"/>
    </location>
</feature>
<evidence type="ECO:0000313" key="8">
    <source>
        <dbReference type="Proteomes" id="UP000566819"/>
    </source>
</evidence>
<dbReference type="Pfam" id="PF07690">
    <property type="entry name" value="MFS_1"/>
    <property type="match status" value="1"/>
</dbReference>
<sequence>MTVPENIESGEQEKQFEANNTTDSTSPPITNTKTTATGEKARPASNSKAHTHGETLPGWTIMRPLRMRGIRGSARNGNAQVSTTDEGKETDKKGDDDLKVTETNGSGDRDGAGEWLSFSANSNTVAQYYAVSESVVNWLSTAFLFAFVIVSPLTIYVLHRGGPKPSIVTASLLILLGNWIRYGATRSGPHGNFGGVMFGQILTGLAQPFVLSAPTRYSDLWFTNRGRVAATALMSLANPFGGALAQLIDPFWADAPSDIPNMVLYIAIISSIASIPSFFIPAEPPTPVSASGTVPKQPLLPSLKFLFTSPEFYMIMIPFTVYVGLFNSISSLINQMLEPYSFSETEAGIAGALLIVVGLVTSAVTSPIIDRTKSYLMAIKLQVPVIALCYLAFTWAPSTRNLGAVYAILSILGAASFSLVPVVLEYLIEITHPVSPEVTSTICWSGGQLLGGIFILISDALRAPGINDGTADDGSKRPMGNMWRALIFQTVVACVVVPLPLMLGWFGRGHGVRMRRIEADKGATEGRRMGVESGVGGEGGGGVVS</sequence>
<evidence type="ECO:0000256" key="6">
    <source>
        <dbReference type="SAM" id="Phobius"/>
    </source>
</evidence>
<dbReference type="OrthoDB" id="422206at2759"/>
<feature type="compositionally biased region" description="Gly residues" evidence="5">
    <location>
        <begin position="533"/>
        <end position="545"/>
    </location>
</feature>
<feature type="transmembrane region" description="Helical" evidence="6">
    <location>
        <begin position="405"/>
        <end position="428"/>
    </location>
</feature>
<organism evidence="7 8">
    <name type="scientific">Cudoniella acicularis</name>
    <dbReference type="NCBI Taxonomy" id="354080"/>
    <lineage>
        <taxon>Eukaryota</taxon>
        <taxon>Fungi</taxon>
        <taxon>Dikarya</taxon>
        <taxon>Ascomycota</taxon>
        <taxon>Pezizomycotina</taxon>
        <taxon>Leotiomycetes</taxon>
        <taxon>Helotiales</taxon>
        <taxon>Tricladiaceae</taxon>
        <taxon>Cudoniella</taxon>
    </lineage>
</organism>
<dbReference type="PANTHER" id="PTHR10924:SF6">
    <property type="entry name" value="SOLUTE CARRIER FAMILY 49 MEMBER A3"/>
    <property type="match status" value="1"/>
</dbReference>
<dbReference type="InterPro" id="IPR011701">
    <property type="entry name" value="MFS"/>
</dbReference>
<feature type="transmembrane region" description="Helical" evidence="6">
    <location>
        <begin position="375"/>
        <end position="393"/>
    </location>
</feature>
<dbReference type="GO" id="GO:0022857">
    <property type="term" value="F:transmembrane transporter activity"/>
    <property type="evidence" value="ECO:0007669"/>
    <property type="project" value="InterPro"/>
</dbReference>
<evidence type="ECO:0000256" key="4">
    <source>
        <dbReference type="ARBA" id="ARBA00023136"/>
    </source>
</evidence>
<feature type="transmembrane region" description="Helical" evidence="6">
    <location>
        <begin position="262"/>
        <end position="280"/>
    </location>
</feature>
<feature type="transmembrane region" description="Helical" evidence="6">
    <location>
        <begin position="349"/>
        <end position="369"/>
    </location>
</feature>
<comment type="subcellular location">
    <subcellularLocation>
        <location evidence="1">Membrane</location>
        <topology evidence="1">Multi-pass membrane protein</topology>
    </subcellularLocation>
</comment>
<dbReference type="GO" id="GO:0016020">
    <property type="term" value="C:membrane"/>
    <property type="evidence" value="ECO:0007669"/>
    <property type="project" value="UniProtKB-SubCell"/>
</dbReference>
<feature type="region of interest" description="Disordered" evidence="5">
    <location>
        <begin position="1"/>
        <end position="109"/>
    </location>
</feature>
<dbReference type="AlphaFoldDB" id="A0A8H4REK2"/>
<accession>A0A8H4REK2</accession>
<dbReference type="EMBL" id="JAAMPI010000779">
    <property type="protein sequence ID" value="KAF4628669.1"/>
    <property type="molecule type" value="Genomic_DNA"/>
</dbReference>
<proteinExistence type="predicted"/>
<gene>
    <name evidence="7" type="ORF">G7Y89_g9482</name>
</gene>
<feature type="region of interest" description="Disordered" evidence="5">
    <location>
        <begin position="525"/>
        <end position="545"/>
    </location>
</feature>
<name>A0A8H4REK2_9HELO</name>
<evidence type="ECO:0000256" key="5">
    <source>
        <dbReference type="SAM" id="MobiDB-lite"/>
    </source>
</evidence>